<keyword evidence="6 7" id="KW-0472">Membrane</keyword>
<comment type="subcellular location">
    <subcellularLocation>
        <location evidence="1">Cell membrane</location>
        <topology evidence="1">Multi-pass membrane protein</topology>
    </subcellularLocation>
</comment>
<dbReference type="GO" id="GO:0098797">
    <property type="term" value="C:plasma membrane protein complex"/>
    <property type="evidence" value="ECO:0007669"/>
    <property type="project" value="TreeGrafter"/>
</dbReference>
<feature type="domain" description="ABC3 transporter permease C-terminal" evidence="8">
    <location>
        <begin position="270"/>
        <end position="388"/>
    </location>
</feature>
<keyword evidence="4 7" id="KW-0812">Transmembrane</keyword>
<evidence type="ECO:0000256" key="1">
    <source>
        <dbReference type="ARBA" id="ARBA00004651"/>
    </source>
</evidence>
<sequence length="788" mass="86114">MLSALDRKLLRDLRGMLGQAVMIALVVSAGVATWIESRTLLASLETTRDQFYERNNFADVFAKAKRAPNALSERVAELPGVARVETRIVEGVNLDVPGLDEPAVGTLISLPENREPVLNRVYLRRGRRLAPGRDDEVLASEKFVDANHLRVGDSVTAILNGRKKTLRIVGVVLSPEYVFMVKPGDLVPDPKRFGVFWMQEEALEMAFDMDGAFNDLAVGLAREADLEETLFRIDQLLEPYGGIGAYGRKDQLSHLLLTNDIDGLKVHGTVAPTIFLSVAAFLLNVVLSRVLALQREQIAALKAFGYSNVQIGWHYLKLVLLIILLGSAIGIPGGAFLARVFTQMIALVYQYPDLIIVLKPSVVATGVAAAGGAATLGAIGSIWQAVRVAPAEAMRPEPPASFKPSFFERIGMGAWVPNVARMIIRQLERRPARSVISVFAIALSVAIIIVGQFLQDAVDFTMEQQFFRVQRFDMMVATIEPDTPDILYELQHAPGVLRAEPLRTVSARLHNGQHERRVSLVGLPEGGQLFRLVDSSGAVYPPPTGGLMLSAKLARLLHVEAGGVVRVETLEGQRPDEDVPVISLIDDLQGLNAYTTLDGLNRFMGEGPRINAAYLQTDSELKLQTFRDLKDTPKVASVTVKRNALESFHDTVAKNLGTMKKINLFFACIIAVGVVYNSARIALSERSRELATLRVVGFTRGEISTILLGELGLLTLVALPFGWVMGYGFAWGLTAMVDQEVFRFPLVVERSTYGIATSVVLAASAASGLLVRRSLDHLDLIAVLKSRD</sequence>
<feature type="transmembrane region" description="Helical" evidence="7">
    <location>
        <begin position="16"/>
        <end position="35"/>
    </location>
</feature>
<evidence type="ECO:0000256" key="5">
    <source>
        <dbReference type="ARBA" id="ARBA00022989"/>
    </source>
</evidence>
<feature type="domain" description="ABC3 transporter permease C-terminal" evidence="8">
    <location>
        <begin position="664"/>
        <end position="770"/>
    </location>
</feature>
<protein>
    <submittedName>
        <fullName evidence="9">FtsX-like permease family protein</fullName>
    </submittedName>
</protein>
<reference evidence="9 10" key="1">
    <citation type="submission" date="2019-02" db="EMBL/GenBank/DDBJ databases">
        <title>Deep-cultivation of Planctomycetes and their phenomic and genomic characterization uncovers novel biology.</title>
        <authorList>
            <person name="Wiegand S."/>
            <person name="Jogler M."/>
            <person name="Boedeker C."/>
            <person name="Pinto D."/>
            <person name="Vollmers J."/>
            <person name="Rivas-Marin E."/>
            <person name="Kohn T."/>
            <person name="Peeters S.H."/>
            <person name="Heuer A."/>
            <person name="Rast P."/>
            <person name="Oberbeckmann S."/>
            <person name="Bunk B."/>
            <person name="Jeske O."/>
            <person name="Meyerdierks A."/>
            <person name="Storesund J.E."/>
            <person name="Kallscheuer N."/>
            <person name="Luecker S."/>
            <person name="Lage O.M."/>
            <person name="Pohl T."/>
            <person name="Merkel B.J."/>
            <person name="Hornburger P."/>
            <person name="Mueller R.-W."/>
            <person name="Bruemmer F."/>
            <person name="Labrenz M."/>
            <person name="Spormann A.M."/>
            <person name="Op Den Camp H."/>
            <person name="Overmann J."/>
            <person name="Amann R."/>
            <person name="Jetten M.S.M."/>
            <person name="Mascher T."/>
            <person name="Medema M.H."/>
            <person name="Devos D.P."/>
            <person name="Kaster A.-K."/>
            <person name="Ovreas L."/>
            <person name="Rohde M."/>
            <person name="Galperin M.Y."/>
            <person name="Jogler C."/>
        </authorList>
    </citation>
    <scope>NUCLEOTIDE SEQUENCE [LARGE SCALE GENOMIC DNA]</scope>
    <source>
        <strain evidence="9 10">Pla108</strain>
    </source>
</reference>
<dbReference type="PANTHER" id="PTHR30489:SF0">
    <property type="entry name" value="LIPOPROTEIN-RELEASING SYSTEM TRANSMEMBRANE PROTEIN LOLE"/>
    <property type="match status" value="1"/>
</dbReference>
<dbReference type="RefSeq" id="WP_146446359.1">
    <property type="nucleotide sequence ID" value="NZ_SJPR01000006.1"/>
</dbReference>
<evidence type="ECO:0000313" key="10">
    <source>
        <dbReference type="Proteomes" id="UP000317421"/>
    </source>
</evidence>
<dbReference type="PANTHER" id="PTHR30489">
    <property type="entry name" value="LIPOPROTEIN-RELEASING SYSTEM TRANSMEMBRANE PROTEIN LOLE"/>
    <property type="match status" value="1"/>
</dbReference>
<feature type="transmembrane region" description="Helical" evidence="7">
    <location>
        <begin position="436"/>
        <end position="454"/>
    </location>
</feature>
<feature type="transmembrane region" description="Helical" evidence="7">
    <location>
        <begin position="313"/>
        <end position="341"/>
    </location>
</feature>
<keyword evidence="10" id="KW-1185">Reference proteome</keyword>
<evidence type="ECO:0000256" key="7">
    <source>
        <dbReference type="SAM" id="Phobius"/>
    </source>
</evidence>
<evidence type="ECO:0000256" key="6">
    <source>
        <dbReference type="ARBA" id="ARBA00023136"/>
    </source>
</evidence>
<proteinExistence type="inferred from homology"/>
<dbReference type="Pfam" id="PF02687">
    <property type="entry name" value="FtsX"/>
    <property type="match status" value="2"/>
</dbReference>
<keyword evidence="5 7" id="KW-1133">Transmembrane helix</keyword>
<dbReference type="OrthoDB" id="5137249at2"/>
<gene>
    <name evidence="9" type="ORF">Pla108_36620</name>
</gene>
<evidence type="ECO:0000259" key="8">
    <source>
        <dbReference type="Pfam" id="PF02687"/>
    </source>
</evidence>
<feature type="transmembrane region" description="Helical" evidence="7">
    <location>
        <begin position="751"/>
        <end position="771"/>
    </location>
</feature>
<organism evidence="9 10">
    <name type="scientific">Botrimarina colliarenosi</name>
    <dbReference type="NCBI Taxonomy" id="2528001"/>
    <lineage>
        <taxon>Bacteria</taxon>
        <taxon>Pseudomonadati</taxon>
        <taxon>Planctomycetota</taxon>
        <taxon>Planctomycetia</taxon>
        <taxon>Pirellulales</taxon>
        <taxon>Lacipirellulaceae</taxon>
        <taxon>Botrimarina</taxon>
    </lineage>
</organism>
<evidence type="ECO:0000313" key="9">
    <source>
        <dbReference type="EMBL" id="TWT94811.1"/>
    </source>
</evidence>
<feature type="transmembrane region" description="Helical" evidence="7">
    <location>
        <begin position="664"/>
        <end position="683"/>
    </location>
</feature>
<feature type="transmembrane region" description="Helical" evidence="7">
    <location>
        <begin position="274"/>
        <end position="293"/>
    </location>
</feature>
<dbReference type="AlphaFoldDB" id="A0A5C6A6W0"/>
<keyword evidence="3" id="KW-1003">Cell membrane</keyword>
<feature type="transmembrane region" description="Helical" evidence="7">
    <location>
        <begin position="704"/>
        <end position="731"/>
    </location>
</feature>
<accession>A0A5C6A6W0</accession>
<dbReference type="InterPro" id="IPR051447">
    <property type="entry name" value="Lipoprotein-release_system"/>
</dbReference>
<dbReference type="Proteomes" id="UP000317421">
    <property type="component" value="Unassembled WGS sequence"/>
</dbReference>
<feature type="transmembrane region" description="Helical" evidence="7">
    <location>
        <begin position="362"/>
        <end position="386"/>
    </location>
</feature>
<name>A0A5C6A6W0_9BACT</name>
<dbReference type="GO" id="GO:0044874">
    <property type="term" value="P:lipoprotein localization to outer membrane"/>
    <property type="evidence" value="ECO:0007669"/>
    <property type="project" value="TreeGrafter"/>
</dbReference>
<dbReference type="InterPro" id="IPR003838">
    <property type="entry name" value="ABC3_permease_C"/>
</dbReference>
<comment type="caution">
    <text evidence="9">The sequence shown here is derived from an EMBL/GenBank/DDBJ whole genome shotgun (WGS) entry which is preliminary data.</text>
</comment>
<comment type="similarity">
    <text evidence="2">Belongs to the ABC-4 integral membrane protein family. LolC/E subfamily.</text>
</comment>
<evidence type="ECO:0000256" key="4">
    <source>
        <dbReference type="ARBA" id="ARBA00022692"/>
    </source>
</evidence>
<evidence type="ECO:0000256" key="2">
    <source>
        <dbReference type="ARBA" id="ARBA00005236"/>
    </source>
</evidence>
<dbReference type="EMBL" id="SJPR01000006">
    <property type="protein sequence ID" value="TWT94811.1"/>
    <property type="molecule type" value="Genomic_DNA"/>
</dbReference>
<evidence type="ECO:0000256" key="3">
    <source>
        <dbReference type="ARBA" id="ARBA00022475"/>
    </source>
</evidence>